<evidence type="ECO:0000313" key="3">
    <source>
        <dbReference type="Proteomes" id="UP001473063"/>
    </source>
</evidence>
<reference evidence="2 3" key="1">
    <citation type="submission" date="2024-03" db="EMBL/GenBank/DDBJ databases">
        <title>Human intestinal bacterial collection.</title>
        <authorList>
            <person name="Pauvert C."/>
            <person name="Hitch T.C.A."/>
            <person name="Clavel T."/>
        </authorList>
    </citation>
    <scope>NUCLEOTIDE SEQUENCE [LARGE SCALE GENOMIC DNA]</scope>
    <source>
        <strain evidence="2 3">CLA-JM-H16</strain>
    </source>
</reference>
<dbReference type="GO" id="GO:0008168">
    <property type="term" value="F:methyltransferase activity"/>
    <property type="evidence" value="ECO:0007669"/>
    <property type="project" value="UniProtKB-KW"/>
</dbReference>
<dbReference type="PANTHER" id="PTHR36112:SF1">
    <property type="entry name" value="RIBOSOMAL RNA SMALL SUBUNIT METHYLTRANSFERASE J"/>
    <property type="match status" value="1"/>
</dbReference>
<keyword evidence="1 2" id="KW-0808">Transferase</keyword>
<comment type="similarity">
    <text evidence="1">Belongs to the methyltransferase superfamily. RsmJ family.</text>
</comment>
<comment type="function">
    <text evidence="1">Specifically methylates the guanosine in position 1516 of 16S rRNA.</text>
</comment>
<dbReference type="EMBL" id="JBBMEJ010000033">
    <property type="protein sequence ID" value="MEQ2372444.1"/>
    <property type="molecule type" value="Genomic_DNA"/>
</dbReference>
<comment type="caution">
    <text evidence="2">The sequence shown here is derived from an EMBL/GenBank/DDBJ whole genome shotgun (WGS) entry which is preliminary data.</text>
</comment>
<sequence>MKANTESERESKELNNKIVVCLGKGGQRDMAESFSRKTGAPIVDKPGEYLTIHFDSKGVSLSGFGLTYQGDFAETMMHRVTNGRLQHEMLVKAAKSEKEGRKAIDATAGMGEDAFLLAAQGYEVTLYEQNPVIAALLKDAIRRAKKNQVLKDIAGRMKVVEGDSVECMSKLLDPVDVIYLDPMFPARQKSSLINKKLQLIQKLEPPCSEETDLFDAAIKAEPSRIIVKRPLKSECLAGRKPSYTLKGKAIRYDCYVL</sequence>
<comment type="caution">
    <text evidence="1">Lacks conserved residue(s) required for the propagation of feature annotation.</text>
</comment>
<keyword evidence="1" id="KW-0963">Cytoplasm</keyword>
<gene>
    <name evidence="1" type="primary">rsmJ</name>
    <name evidence="2" type="ORF">WMO28_16215</name>
</gene>
<dbReference type="PANTHER" id="PTHR36112">
    <property type="entry name" value="RIBOSOMAL RNA SMALL SUBUNIT METHYLTRANSFERASE J"/>
    <property type="match status" value="1"/>
</dbReference>
<dbReference type="Proteomes" id="UP001473063">
    <property type="component" value="Unassembled WGS sequence"/>
</dbReference>
<dbReference type="Gene3D" id="3.40.50.150">
    <property type="entry name" value="Vaccinia Virus protein VP39"/>
    <property type="match status" value="1"/>
</dbReference>
<proteinExistence type="inferred from homology"/>
<keyword evidence="3" id="KW-1185">Reference proteome</keyword>
<dbReference type="HAMAP" id="MF_01523">
    <property type="entry name" value="16SrRNA_methyltr_J"/>
    <property type="match status" value="1"/>
</dbReference>
<dbReference type="GO" id="GO:0032259">
    <property type="term" value="P:methylation"/>
    <property type="evidence" value="ECO:0007669"/>
    <property type="project" value="UniProtKB-KW"/>
</dbReference>
<protein>
    <recommendedName>
        <fullName evidence="1">Ribosomal RNA small subunit methyltransferase J</fullName>
        <ecNumber evidence="1">2.1.1.242</ecNumber>
    </recommendedName>
    <alternativeName>
        <fullName evidence="1">16S rRNA m2G1516 methyltransferase</fullName>
    </alternativeName>
    <alternativeName>
        <fullName evidence="1">rRNA (guanine-N(2)-)-methyltransferase</fullName>
    </alternativeName>
</protein>
<dbReference type="Pfam" id="PF04445">
    <property type="entry name" value="SAM_MT"/>
    <property type="match status" value="1"/>
</dbReference>
<dbReference type="InterPro" id="IPR029063">
    <property type="entry name" value="SAM-dependent_MTases_sf"/>
</dbReference>
<dbReference type="RefSeq" id="WP_349057655.1">
    <property type="nucleotide sequence ID" value="NZ_JBBMEJ010000033.1"/>
</dbReference>
<dbReference type="EC" id="2.1.1.242" evidence="1"/>
<accession>A0ABV1BJT6</accession>
<keyword evidence="1" id="KW-0949">S-adenosyl-L-methionine</keyword>
<name>A0ABV1BJT6_9FIRM</name>
<organism evidence="2 3">
    <name type="scientific">Blautia aquisgranensis</name>
    <dbReference type="NCBI Taxonomy" id="3133153"/>
    <lineage>
        <taxon>Bacteria</taxon>
        <taxon>Bacillati</taxon>
        <taxon>Bacillota</taxon>
        <taxon>Clostridia</taxon>
        <taxon>Lachnospirales</taxon>
        <taxon>Lachnospiraceae</taxon>
        <taxon>Blautia</taxon>
    </lineage>
</organism>
<evidence type="ECO:0000256" key="1">
    <source>
        <dbReference type="HAMAP-Rule" id="MF_01523"/>
    </source>
</evidence>
<dbReference type="SUPFAM" id="SSF53335">
    <property type="entry name" value="S-adenosyl-L-methionine-dependent methyltransferases"/>
    <property type="match status" value="1"/>
</dbReference>
<dbReference type="CDD" id="cd02440">
    <property type="entry name" value="AdoMet_MTases"/>
    <property type="match status" value="1"/>
</dbReference>
<keyword evidence="1 2" id="KW-0489">Methyltransferase</keyword>
<keyword evidence="1" id="KW-0698">rRNA processing</keyword>
<evidence type="ECO:0000313" key="2">
    <source>
        <dbReference type="EMBL" id="MEQ2372444.1"/>
    </source>
</evidence>
<comment type="subcellular location">
    <subcellularLocation>
        <location evidence="1">Cytoplasm</location>
    </subcellularLocation>
</comment>
<dbReference type="InterPro" id="IPR007536">
    <property type="entry name" value="16SrRNA_methylTrfase_J"/>
</dbReference>
<comment type="catalytic activity">
    <reaction evidence="1">
        <text>guanosine(1516) in 16S rRNA + S-adenosyl-L-methionine = N(2)-methylguanosine(1516) in 16S rRNA + S-adenosyl-L-homocysteine + H(+)</text>
        <dbReference type="Rhea" id="RHEA:43220"/>
        <dbReference type="Rhea" id="RHEA-COMP:10412"/>
        <dbReference type="Rhea" id="RHEA-COMP:10413"/>
        <dbReference type="ChEBI" id="CHEBI:15378"/>
        <dbReference type="ChEBI" id="CHEBI:57856"/>
        <dbReference type="ChEBI" id="CHEBI:59789"/>
        <dbReference type="ChEBI" id="CHEBI:74269"/>
        <dbReference type="ChEBI" id="CHEBI:74481"/>
        <dbReference type="EC" id="2.1.1.242"/>
    </reaction>
</comment>
<feature type="binding site" evidence="1">
    <location>
        <position position="181"/>
    </location>
    <ligand>
        <name>S-adenosyl-L-methionine</name>
        <dbReference type="ChEBI" id="CHEBI:59789"/>
    </ligand>
</feature>